<keyword evidence="3 9" id="KW-0808">Transferase</keyword>
<accession>A0ABX6C0D3</accession>
<feature type="domain" description="Thiolase N-terminal" evidence="11">
    <location>
        <begin position="67"/>
        <end position="365"/>
    </location>
</feature>
<name>A0ABX6C0D3_9CHLR</name>
<reference evidence="13 14" key="1">
    <citation type="submission" date="2019-10" db="EMBL/GenBank/DDBJ databases">
        <title>Thermopilla bonchosmolovskayae gen. nov., sp. nov., a moderately thermophilic Chloroflexi bacterium from a Chukotka hot spring (Arctic, Russia), representing a novel classis Thermopillaia, which include previously uncultivated lineage OLB14.</title>
        <authorList>
            <person name="Kochetkova T.V."/>
            <person name="Zayulina K.S."/>
            <person name="Zhigarkov V.S."/>
            <person name="Minaev N.V."/>
            <person name="Novikov A."/>
            <person name="Toshchakov S.V."/>
            <person name="Elcheninov A.G."/>
            <person name="Kublanov I.V."/>
        </authorList>
    </citation>
    <scope>NUCLEOTIDE SEQUENCE [LARGE SCALE GENOMIC DNA]</scope>
    <source>
        <strain evidence="13 14">3753O</strain>
    </source>
</reference>
<evidence type="ECO:0000259" key="12">
    <source>
        <dbReference type="Pfam" id="PF02803"/>
    </source>
</evidence>
<proteinExistence type="inferred from homology"/>
<dbReference type="InterPro" id="IPR020617">
    <property type="entry name" value="Thiolase_C"/>
</dbReference>
<keyword evidence="7" id="KW-0576">Peroxisome</keyword>
<dbReference type="InterPro" id="IPR020616">
    <property type="entry name" value="Thiolase_N"/>
</dbReference>
<dbReference type="Pfam" id="PF00108">
    <property type="entry name" value="Thiolase_N"/>
    <property type="match status" value="1"/>
</dbReference>
<sequence length="495" mass="52858">MTGRMTAGDGSTARRQPLSRAWRRACSNEGDSLARPNGLSCTALRAGDAGPARETQEEGTPLELQNVVIVDGVRSAFARGGRGKLVATRLDEAGAQVLRALLERNPKVQPRMIEDIGLGNVGGAGELAGIGADTIARLAGLPSEISAFDTNRQCGSSMEVLHRIAQSIAVGATEVGIAMGAERMGRQLGGGQRGPTTRITEFNRRRLEQTPEQRNLPPDHFENFSVPFPDEILDYSPVLSMVQTAQNVAEVYNLSREELDQFAVDSHRKAVAAYEKGVYKDEIIPLEVEDPVFDAEGNWVESERGPMIIFDRDECIRPGTNIETLSQLPPVKGIVSPTGQELRITAGNSCPTNDGISAVLLMSEKKALELGLEPLARIKGYGIAGIKPQVMGLGPVPSTKKALKYAGIEADQIDRVEFNEAFAAQVIPSCRELGIPLEKVNVNGGSIAIGHPLGATGARLVLTVAHELRRSGKKYGLATQCIGAGMGISTIIEAL</sequence>
<evidence type="ECO:0000256" key="7">
    <source>
        <dbReference type="ARBA" id="ARBA00023140"/>
    </source>
</evidence>
<keyword evidence="6" id="KW-0443">Lipid metabolism</keyword>
<dbReference type="Gene3D" id="3.40.47.10">
    <property type="match status" value="1"/>
</dbReference>
<keyword evidence="5" id="KW-0809">Transit peptide</keyword>
<dbReference type="SUPFAM" id="SSF53901">
    <property type="entry name" value="Thiolase-like"/>
    <property type="match status" value="2"/>
</dbReference>
<protein>
    <submittedName>
        <fullName evidence="13">Thiolase family protein</fullName>
    </submittedName>
</protein>
<evidence type="ECO:0000256" key="8">
    <source>
        <dbReference type="ARBA" id="ARBA00023315"/>
    </source>
</evidence>
<keyword evidence="14" id="KW-1185">Reference proteome</keyword>
<gene>
    <name evidence="13" type="ORF">Tbon_05305</name>
</gene>
<dbReference type="InterPro" id="IPR002155">
    <property type="entry name" value="Thiolase"/>
</dbReference>
<feature type="domain" description="Thiolase C-terminal" evidence="12">
    <location>
        <begin position="373"/>
        <end position="493"/>
    </location>
</feature>
<evidence type="ECO:0000256" key="10">
    <source>
        <dbReference type="SAM" id="MobiDB-lite"/>
    </source>
</evidence>
<dbReference type="PROSITE" id="PS00737">
    <property type="entry name" value="THIOLASE_2"/>
    <property type="match status" value="1"/>
</dbReference>
<dbReference type="EMBL" id="CP042829">
    <property type="protein sequence ID" value="QFG02729.1"/>
    <property type="molecule type" value="Genomic_DNA"/>
</dbReference>
<keyword evidence="4" id="KW-0276">Fatty acid metabolism</keyword>
<evidence type="ECO:0000256" key="3">
    <source>
        <dbReference type="ARBA" id="ARBA00022679"/>
    </source>
</evidence>
<dbReference type="Proteomes" id="UP000326331">
    <property type="component" value="Chromosome"/>
</dbReference>
<evidence type="ECO:0000313" key="14">
    <source>
        <dbReference type="Proteomes" id="UP000326331"/>
    </source>
</evidence>
<feature type="region of interest" description="Disordered" evidence="10">
    <location>
        <begin position="1"/>
        <end position="21"/>
    </location>
</feature>
<dbReference type="PANTHER" id="PTHR43853">
    <property type="entry name" value="3-KETOACYL-COA THIOLASE, PEROXISOMAL"/>
    <property type="match status" value="1"/>
</dbReference>
<evidence type="ECO:0000256" key="4">
    <source>
        <dbReference type="ARBA" id="ARBA00022832"/>
    </source>
</evidence>
<evidence type="ECO:0000313" key="13">
    <source>
        <dbReference type="EMBL" id="QFG02729.1"/>
    </source>
</evidence>
<evidence type="ECO:0000256" key="9">
    <source>
        <dbReference type="RuleBase" id="RU003557"/>
    </source>
</evidence>
<evidence type="ECO:0000256" key="1">
    <source>
        <dbReference type="ARBA" id="ARBA00004275"/>
    </source>
</evidence>
<dbReference type="InterPro" id="IPR016039">
    <property type="entry name" value="Thiolase-like"/>
</dbReference>
<keyword evidence="8 9" id="KW-0012">Acyltransferase</keyword>
<dbReference type="Pfam" id="PF02803">
    <property type="entry name" value="Thiolase_C"/>
    <property type="match status" value="1"/>
</dbReference>
<dbReference type="NCBIfam" id="TIGR01930">
    <property type="entry name" value="AcCoA-C-Actrans"/>
    <property type="match status" value="1"/>
</dbReference>
<dbReference type="InterPro" id="IPR020613">
    <property type="entry name" value="Thiolase_CS"/>
</dbReference>
<comment type="similarity">
    <text evidence="2 9">Belongs to the thiolase-like superfamily. Thiolase family.</text>
</comment>
<dbReference type="InterPro" id="IPR050215">
    <property type="entry name" value="Thiolase-like_sf_Thiolase"/>
</dbReference>
<dbReference type="CDD" id="cd00751">
    <property type="entry name" value="thiolase"/>
    <property type="match status" value="1"/>
</dbReference>
<evidence type="ECO:0000256" key="5">
    <source>
        <dbReference type="ARBA" id="ARBA00022946"/>
    </source>
</evidence>
<organism evidence="13 14">
    <name type="scientific">Tepidiforma bonchosmolovskayae</name>
    <dbReference type="NCBI Taxonomy" id="2601677"/>
    <lineage>
        <taxon>Bacteria</taxon>
        <taxon>Bacillati</taxon>
        <taxon>Chloroflexota</taxon>
        <taxon>Tepidiformia</taxon>
        <taxon>Tepidiformales</taxon>
        <taxon>Tepidiformaceae</taxon>
        <taxon>Tepidiforma</taxon>
    </lineage>
</organism>
<evidence type="ECO:0000256" key="6">
    <source>
        <dbReference type="ARBA" id="ARBA00023098"/>
    </source>
</evidence>
<evidence type="ECO:0000259" key="11">
    <source>
        <dbReference type="Pfam" id="PF00108"/>
    </source>
</evidence>
<comment type="subcellular location">
    <subcellularLocation>
        <location evidence="1">Peroxisome</location>
    </subcellularLocation>
</comment>
<dbReference type="PANTHER" id="PTHR43853:SF8">
    <property type="entry name" value="3-KETOACYL-COA THIOLASE, PEROXISOMAL"/>
    <property type="match status" value="1"/>
</dbReference>
<evidence type="ECO:0000256" key="2">
    <source>
        <dbReference type="ARBA" id="ARBA00010982"/>
    </source>
</evidence>